<dbReference type="EMBL" id="JACBXX010000138">
    <property type="protein sequence ID" value="NYS96857.1"/>
    <property type="molecule type" value="Genomic_DNA"/>
</dbReference>
<organism evidence="2 3">
    <name type="scientific">Streptococcus danieliae</name>
    <dbReference type="NCBI Taxonomy" id="747656"/>
    <lineage>
        <taxon>Bacteria</taxon>
        <taxon>Bacillati</taxon>
        <taxon>Bacillota</taxon>
        <taxon>Bacilli</taxon>
        <taxon>Lactobacillales</taxon>
        <taxon>Streptococcaceae</taxon>
        <taxon>Streptococcus</taxon>
    </lineage>
</organism>
<sequence>MDLEINQRGRVSTLSQFGIYNIEIQESSPELDMETRTVKGRSGRIFDNANFKKKEIEVRGRIKVPSISSFYEKQDFLNGFFLSRTPYFIRKLVPEQDELYRFELPGSSSGDFAEKHREYLPWKYRHEVLVTKEINFSFKGRFTGGLVYDLHIHFETANLPFGQSDPRDVVLSGGKIPYHGTEILSQLEVPFRVEFVSSGGQNAFYFRLNNHNFMFNQASDLEDGAKITVFGHEVVMNGENANEKGNYEFFELYPFDENVYQTDFKGRIRILGLVDLFK</sequence>
<dbReference type="RefSeq" id="WP_179925543.1">
    <property type="nucleotide sequence ID" value="NZ_JACBXX010000138.1"/>
</dbReference>
<dbReference type="Proteomes" id="UP000589521">
    <property type="component" value="Unassembled WGS sequence"/>
</dbReference>
<evidence type="ECO:0000313" key="2">
    <source>
        <dbReference type="EMBL" id="NYS96857.1"/>
    </source>
</evidence>
<protein>
    <submittedName>
        <fullName evidence="2">Phage tail family protein</fullName>
    </submittedName>
</protein>
<evidence type="ECO:0000259" key="1">
    <source>
        <dbReference type="Pfam" id="PF05709"/>
    </source>
</evidence>
<name>A0A7Z0S597_9STRE</name>
<dbReference type="Gene3D" id="2.40.30.200">
    <property type="match status" value="1"/>
</dbReference>
<proteinExistence type="predicted"/>
<dbReference type="Pfam" id="PF05709">
    <property type="entry name" value="Sipho_tail"/>
    <property type="match status" value="1"/>
</dbReference>
<reference evidence="2 3" key="1">
    <citation type="submission" date="2020-07" db="EMBL/GenBank/DDBJ databases">
        <title>MOT database genomes.</title>
        <authorList>
            <person name="Joseph S."/>
            <person name="Aduse-Opoku J."/>
            <person name="Hashim A."/>
            <person name="Wade W."/>
            <person name="Curtis M."/>
        </authorList>
    </citation>
    <scope>NUCLEOTIDE SEQUENCE [LARGE SCALE GENOMIC DNA]</scope>
    <source>
        <strain evidence="2 3">STR</strain>
    </source>
</reference>
<evidence type="ECO:0000313" key="3">
    <source>
        <dbReference type="Proteomes" id="UP000589521"/>
    </source>
</evidence>
<gene>
    <name evidence="2" type="ORF">HZY94_06670</name>
</gene>
<feature type="domain" description="Siphovirus-type tail component RIFT-related" evidence="1">
    <location>
        <begin position="27"/>
        <end position="90"/>
    </location>
</feature>
<dbReference type="InterPro" id="IPR008841">
    <property type="entry name" value="Siphovirus-type_tail_N"/>
</dbReference>
<accession>A0A7Z0S597</accession>
<dbReference type="AlphaFoldDB" id="A0A7Z0S597"/>
<comment type="caution">
    <text evidence="2">The sequence shown here is derived from an EMBL/GenBank/DDBJ whole genome shotgun (WGS) entry which is preliminary data.</text>
</comment>